<dbReference type="RefSeq" id="WP_205122399.1">
    <property type="nucleotide sequence ID" value="NZ_JAFBCM010000001.1"/>
</dbReference>
<evidence type="ECO:0000313" key="3">
    <source>
        <dbReference type="EMBL" id="MFC3764457.1"/>
    </source>
</evidence>
<dbReference type="PROSITE" id="PS51819">
    <property type="entry name" value="VOC"/>
    <property type="match status" value="1"/>
</dbReference>
<dbReference type="Gene3D" id="3.10.180.10">
    <property type="entry name" value="2,3-Dihydroxybiphenyl 1,2-Dioxygenase, domain 1"/>
    <property type="match status" value="1"/>
</dbReference>
<proteinExistence type="predicted"/>
<keyword evidence="1" id="KW-0479">Metal-binding</keyword>
<dbReference type="InterPro" id="IPR037523">
    <property type="entry name" value="VOC_core"/>
</dbReference>
<organism evidence="3 4">
    <name type="scientific">Tenggerimyces flavus</name>
    <dbReference type="NCBI Taxonomy" id="1708749"/>
    <lineage>
        <taxon>Bacteria</taxon>
        <taxon>Bacillati</taxon>
        <taxon>Actinomycetota</taxon>
        <taxon>Actinomycetes</taxon>
        <taxon>Propionibacteriales</taxon>
        <taxon>Nocardioidaceae</taxon>
        <taxon>Tenggerimyces</taxon>
    </lineage>
</organism>
<dbReference type="InterPro" id="IPR029068">
    <property type="entry name" value="Glyas_Bleomycin-R_OHBP_Dase"/>
</dbReference>
<dbReference type="InterPro" id="IPR051332">
    <property type="entry name" value="Fosfomycin_Res_Enzymes"/>
</dbReference>
<keyword evidence="4" id="KW-1185">Reference proteome</keyword>
<evidence type="ECO:0000256" key="1">
    <source>
        <dbReference type="ARBA" id="ARBA00022723"/>
    </source>
</evidence>
<dbReference type="Proteomes" id="UP001595699">
    <property type="component" value="Unassembled WGS sequence"/>
</dbReference>
<dbReference type="InterPro" id="IPR004360">
    <property type="entry name" value="Glyas_Fos-R_dOase_dom"/>
</dbReference>
<protein>
    <submittedName>
        <fullName evidence="3">VOC family protein</fullName>
    </submittedName>
</protein>
<reference evidence="4" key="1">
    <citation type="journal article" date="2019" name="Int. J. Syst. Evol. Microbiol.">
        <title>The Global Catalogue of Microorganisms (GCM) 10K type strain sequencing project: providing services to taxonomists for standard genome sequencing and annotation.</title>
        <authorList>
            <consortium name="The Broad Institute Genomics Platform"/>
            <consortium name="The Broad Institute Genome Sequencing Center for Infectious Disease"/>
            <person name="Wu L."/>
            <person name="Ma J."/>
        </authorList>
    </citation>
    <scope>NUCLEOTIDE SEQUENCE [LARGE SCALE GENOMIC DNA]</scope>
    <source>
        <strain evidence="4">CGMCC 4.7241</strain>
    </source>
</reference>
<evidence type="ECO:0000313" key="4">
    <source>
        <dbReference type="Proteomes" id="UP001595699"/>
    </source>
</evidence>
<dbReference type="PANTHER" id="PTHR36113">
    <property type="entry name" value="LYASE, PUTATIVE-RELATED-RELATED"/>
    <property type="match status" value="1"/>
</dbReference>
<gene>
    <name evidence="3" type="ORF">ACFOUW_26715</name>
</gene>
<dbReference type="PANTHER" id="PTHR36113:SF6">
    <property type="entry name" value="FOSFOMYCIN RESISTANCE PROTEIN FOSX"/>
    <property type="match status" value="1"/>
</dbReference>
<name>A0ABV7YIM8_9ACTN</name>
<evidence type="ECO:0000259" key="2">
    <source>
        <dbReference type="PROSITE" id="PS51819"/>
    </source>
</evidence>
<sequence length="141" mass="15682">MTIAPPQLHHLALTVRDLDAAIDWYGKVFGLAHFMDVPHEGGIGVGLADPKLECVIVLHRHDDTPDEPFHETRTGLDHVGLRVATRDDLVAWQDHLESNGVVRTTRADRPLTQSPIADEPYGSVLVFRDPDNIQLELIALE</sequence>
<accession>A0ABV7YIM8</accession>
<comment type="caution">
    <text evidence="3">The sequence shown here is derived from an EMBL/GenBank/DDBJ whole genome shotgun (WGS) entry which is preliminary data.</text>
</comment>
<dbReference type="EMBL" id="JBHRZH010000026">
    <property type="protein sequence ID" value="MFC3764457.1"/>
    <property type="molecule type" value="Genomic_DNA"/>
</dbReference>
<feature type="domain" description="VOC" evidence="2">
    <location>
        <begin position="7"/>
        <end position="140"/>
    </location>
</feature>
<dbReference type="SUPFAM" id="SSF54593">
    <property type="entry name" value="Glyoxalase/Bleomycin resistance protein/Dihydroxybiphenyl dioxygenase"/>
    <property type="match status" value="1"/>
</dbReference>
<dbReference type="Pfam" id="PF00903">
    <property type="entry name" value="Glyoxalase"/>
    <property type="match status" value="1"/>
</dbReference>